<gene>
    <name evidence="1" type="ORF">SMN809_LOCUS61056</name>
</gene>
<protein>
    <submittedName>
        <fullName evidence="1">Uncharacterized protein</fullName>
    </submittedName>
</protein>
<reference evidence="1" key="1">
    <citation type="submission" date="2021-02" db="EMBL/GenBank/DDBJ databases">
        <authorList>
            <person name="Nowell W R."/>
        </authorList>
    </citation>
    <scope>NUCLEOTIDE SEQUENCE</scope>
</reference>
<feature type="non-terminal residue" evidence="1">
    <location>
        <position position="21"/>
    </location>
</feature>
<evidence type="ECO:0000313" key="2">
    <source>
        <dbReference type="Proteomes" id="UP000676336"/>
    </source>
</evidence>
<organism evidence="1 2">
    <name type="scientific">Rotaria magnacalcarata</name>
    <dbReference type="NCBI Taxonomy" id="392030"/>
    <lineage>
        <taxon>Eukaryota</taxon>
        <taxon>Metazoa</taxon>
        <taxon>Spiralia</taxon>
        <taxon>Gnathifera</taxon>
        <taxon>Rotifera</taxon>
        <taxon>Eurotatoria</taxon>
        <taxon>Bdelloidea</taxon>
        <taxon>Philodinida</taxon>
        <taxon>Philodinidae</taxon>
        <taxon>Rotaria</taxon>
    </lineage>
</organism>
<accession>A0A8S3EUZ6</accession>
<dbReference type="AlphaFoldDB" id="A0A8S3EUZ6"/>
<dbReference type="EMBL" id="CAJOBI010242225">
    <property type="protein sequence ID" value="CAF5087424.1"/>
    <property type="molecule type" value="Genomic_DNA"/>
</dbReference>
<name>A0A8S3EUZ6_9BILA</name>
<comment type="caution">
    <text evidence="1">The sequence shown here is derived from an EMBL/GenBank/DDBJ whole genome shotgun (WGS) entry which is preliminary data.</text>
</comment>
<proteinExistence type="predicted"/>
<dbReference type="Proteomes" id="UP000676336">
    <property type="component" value="Unassembled WGS sequence"/>
</dbReference>
<sequence>MIITDLLVIPGTIIKIAILFK</sequence>
<evidence type="ECO:0000313" key="1">
    <source>
        <dbReference type="EMBL" id="CAF5087424.1"/>
    </source>
</evidence>